<name>A0ABP0CJS2_9PEZI</name>
<keyword evidence="3" id="KW-1185">Reference proteome</keyword>
<feature type="region of interest" description="Disordered" evidence="1">
    <location>
        <begin position="295"/>
        <end position="336"/>
    </location>
</feature>
<evidence type="ECO:0000313" key="2">
    <source>
        <dbReference type="EMBL" id="CAK7231336.1"/>
    </source>
</evidence>
<organism evidence="2 3">
    <name type="scientific">Sporothrix curviconia</name>
    <dbReference type="NCBI Taxonomy" id="1260050"/>
    <lineage>
        <taxon>Eukaryota</taxon>
        <taxon>Fungi</taxon>
        <taxon>Dikarya</taxon>
        <taxon>Ascomycota</taxon>
        <taxon>Pezizomycotina</taxon>
        <taxon>Sordariomycetes</taxon>
        <taxon>Sordariomycetidae</taxon>
        <taxon>Ophiostomatales</taxon>
        <taxon>Ophiostomataceae</taxon>
        <taxon>Sporothrix</taxon>
    </lineage>
</organism>
<dbReference type="Proteomes" id="UP001642405">
    <property type="component" value="Unassembled WGS sequence"/>
</dbReference>
<protein>
    <submittedName>
        <fullName evidence="2">Uncharacterized protein</fullName>
    </submittedName>
</protein>
<accession>A0ABP0CJS2</accession>
<proteinExistence type="predicted"/>
<sequence>MPAEKFERHLLAFDVDDGLTSLSFYDASDLVDELIDDVAAAVAAYAVTRGSCSDMHPAMPDHEAHNLFVLFLADPDNLHKFTAFEYNAENQDPADDRYGYHVAFDGAIQSLAEDADTDPAADAVYCLRGSYVRLLQTYALARILVLLENEAAPMDQPACPLPPLLDAYDRLLPLLRRVACKLQDLGLPMFPWCEFGIYWRGCLEPGRGGRRQHQQGDAWADDSSTLWTPPSPPLYRYGPHHASDGTEQDMGRGLCMVYLCTPPGKPMDAASIPSWRMLADDPTLCRHDAPVADATAQTDTNEAVETEETEETEDVEEVEEVEETEGEDMDVTEGMSERIRARRHDDFLKYRAYKLLKHRFITPQHMCRPSLARGETTMTLNLRR</sequence>
<feature type="compositionally biased region" description="Acidic residues" evidence="1">
    <location>
        <begin position="302"/>
        <end position="331"/>
    </location>
</feature>
<evidence type="ECO:0000256" key="1">
    <source>
        <dbReference type="SAM" id="MobiDB-lite"/>
    </source>
</evidence>
<evidence type="ECO:0000313" key="3">
    <source>
        <dbReference type="Proteomes" id="UP001642405"/>
    </source>
</evidence>
<gene>
    <name evidence="2" type="ORF">SCUCBS95973_007876</name>
</gene>
<comment type="caution">
    <text evidence="2">The sequence shown here is derived from an EMBL/GenBank/DDBJ whole genome shotgun (WGS) entry which is preliminary data.</text>
</comment>
<dbReference type="EMBL" id="CAWUHB010000058">
    <property type="protein sequence ID" value="CAK7231336.1"/>
    <property type="molecule type" value="Genomic_DNA"/>
</dbReference>
<reference evidence="2 3" key="1">
    <citation type="submission" date="2024-01" db="EMBL/GenBank/DDBJ databases">
        <authorList>
            <person name="Allen C."/>
            <person name="Tagirdzhanova G."/>
        </authorList>
    </citation>
    <scope>NUCLEOTIDE SEQUENCE [LARGE SCALE GENOMIC DNA]</scope>
</reference>